<evidence type="ECO:0000259" key="2">
    <source>
        <dbReference type="Pfam" id="PF00061"/>
    </source>
</evidence>
<dbReference type="OrthoDB" id="565904at2759"/>
<sequence length="188" mass="22171">MDSLWLPGEYHPLEDIWQDYYLNYQPSDTSDEKLIVKGKARTLNKSCFDTEPWILIANDTLNPAKMILEQNRPDYLLNWPFYIVSTDYNNYALVYSCGNHNYTLSGQCNQPILWMFSRTIDLKAEYHHNLDIKIVYDLCIDLSKLEFTPQNEKGCYKESSIATKNNYYFYIPLLANLLFASKITNFRE</sequence>
<dbReference type="Pfam" id="PF00061">
    <property type="entry name" value="Lipocalin"/>
    <property type="match status" value="1"/>
</dbReference>
<proteinExistence type="predicted"/>
<reference evidence="3" key="1">
    <citation type="submission" date="2021-02" db="EMBL/GenBank/DDBJ databases">
        <authorList>
            <person name="Nowell W R."/>
        </authorList>
    </citation>
    <scope>NUCLEOTIDE SEQUENCE</scope>
</reference>
<keyword evidence="7" id="KW-1185">Reference proteome</keyword>
<protein>
    <recommendedName>
        <fullName evidence="2">Lipocalin/cytosolic fatty-acid binding domain-containing protein</fullName>
    </recommendedName>
</protein>
<dbReference type="InterPro" id="IPR012674">
    <property type="entry name" value="Calycin"/>
</dbReference>
<dbReference type="Proteomes" id="UP000677228">
    <property type="component" value="Unassembled WGS sequence"/>
</dbReference>
<keyword evidence="1" id="KW-0446">Lipid-binding</keyword>
<dbReference type="EMBL" id="CAJOBC010006385">
    <property type="protein sequence ID" value="CAF3897001.1"/>
    <property type="molecule type" value="Genomic_DNA"/>
</dbReference>
<dbReference type="EMBL" id="CAJNOQ010006385">
    <property type="protein sequence ID" value="CAF1133178.1"/>
    <property type="molecule type" value="Genomic_DNA"/>
</dbReference>
<gene>
    <name evidence="3" type="ORF">GPM918_LOCUS20305</name>
    <name evidence="4" type="ORF">OVA965_LOCUS30567</name>
    <name evidence="5" type="ORF">SRO942_LOCUS20302</name>
    <name evidence="6" type="ORF">TMI583_LOCUS31377</name>
</gene>
<dbReference type="Proteomes" id="UP000663829">
    <property type="component" value="Unassembled WGS sequence"/>
</dbReference>
<dbReference type="Proteomes" id="UP000682733">
    <property type="component" value="Unassembled WGS sequence"/>
</dbReference>
<evidence type="ECO:0000313" key="7">
    <source>
        <dbReference type="Proteomes" id="UP000663829"/>
    </source>
</evidence>
<dbReference type="EMBL" id="CAJNOK010022304">
    <property type="protein sequence ID" value="CAF1345978.1"/>
    <property type="molecule type" value="Genomic_DNA"/>
</dbReference>
<feature type="domain" description="Lipocalin/cytosolic fatty-acid binding" evidence="2">
    <location>
        <begin position="51"/>
        <end position="128"/>
    </location>
</feature>
<dbReference type="AlphaFoldDB" id="A0A814RH83"/>
<dbReference type="Gene3D" id="2.40.128.20">
    <property type="match status" value="1"/>
</dbReference>
<evidence type="ECO:0000313" key="6">
    <source>
        <dbReference type="EMBL" id="CAF4157005.1"/>
    </source>
</evidence>
<dbReference type="EMBL" id="CAJOBA010043942">
    <property type="protein sequence ID" value="CAF4157005.1"/>
    <property type="molecule type" value="Genomic_DNA"/>
</dbReference>
<dbReference type="SUPFAM" id="SSF50814">
    <property type="entry name" value="Lipocalins"/>
    <property type="match status" value="1"/>
</dbReference>
<accession>A0A814RH83</accession>
<evidence type="ECO:0000256" key="1">
    <source>
        <dbReference type="ARBA" id="ARBA00023121"/>
    </source>
</evidence>
<dbReference type="Proteomes" id="UP000681722">
    <property type="component" value="Unassembled WGS sequence"/>
</dbReference>
<evidence type="ECO:0000313" key="4">
    <source>
        <dbReference type="EMBL" id="CAF1345978.1"/>
    </source>
</evidence>
<dbReference type="GO" id="GO:0008289">
    <property type="term" value="F:lipid binding"/>
    <property type="evidence" value="ECO:0007669"/>
    <property type="project" value="UniProtKB-KW"/>
</dbReference>
<organism evidence="3 7">
    <name type="scientific">Didymodactylos carnosus</name>
    <dbReference type="NCBI Taxonomy" id="1234261"/>
    <lineage>
        <taxon>Eukaryota</taxon>
        <taxon>Metazoa</taxon>
        <taxon>Spiralia</taxon>
        <taxon>Gnathifera</taxon>
        <taxon>Rotifera</taxon>
        <taxon>Eurotatoria</taxon>
        <taxon>Bdelloidea</taxon>
        <taxon>Philodinida</taxon>
        <taxon>Philodinidae</taxon>
        <taxon>Didymodactylos</taxon>
    </lineage>
</organism>
<evidence type="ECO:0000313" key="5">
    <source>
        <dbReference type="EMBL" id="CAF3897001.1"/>
    </source>
</evidence>
<evidence type="ECO:0000313" key="3">
    <source>
        <dbReference type="EMBL" id="CAF1133178.1"/>
    </source>
</evidence>
<dbReference type="InterPro" id="IPR000566">
    <property type="entry name" value="Lipocln_cytosolic_FA-bd_dom"/>
</dbReference>
<comment type="caution">
    <text evidence="3">The sequence shown here is derived from an EMBL/GenBank/DDBJ whole genome shotgun (WGS) entry which is preliminary data.</text>
</comment>
<name>A0A814RH83_9BILA</name>